<gene>
    <name evidence="2" type="ORF">PLEPLA_LOCUS30324</name>
</gene>
<sequence>MDNRKLPREAPSTQMKSRTRKMNLREQPGPWFSGGAAETPQLRWEICPQDTISRATPQIWPLWKEWQEKASCEKAMWGDTAKHVGKKVLWSA</sequence>
<accession>A0A9N7UZM7</accession>
<reference evidence="2" key="1">
    <citation type="submission" date="2020-03" db="EMBL/GenBank/DDBJ databases">
        <authorList>
            <person name="Weist P."/>
        </authorList>
    </citation>
    <scope>NUCLEOTIDE SEQUENCE</scope>
</reference>
<evidence type="ECO:0000313" key="2">
    <source>
        <dbReference type="EMBL" id="CAB1442646.1"/>
    </source>
</evidence>
<evidence type="ECO:0000313" key="3">
    <source>
        <dbReference type="Proteomes" id="UP001153269"/>
    </source>
</evidence>
<feature type="region of interest" description="Disordered" evidence="1">
    <location>
        <begin position="1"/>
        <end position="37"/>
    </location>
</feature>
<name>A0A9N7UZM7_PLEPL</name>
<dbReference type="Proteomes" id="UP001153269">
    <property type="component" value="Unassembled WGS sequence"/>
</dbReference>
<dbReference type="AlphaFoldDB" id="A0A9N7UZM7"/>
<keyword evidence="3" id="KW-1185">Reference proteome</keyword>
<protein>
    <submittedName>
        <fullName evidence="2">Uncharacterized protein</fullName>
    </submittedName>
</protein>
<dbReference type="EMBL" id="CADEAL010002891">
    <property type="protein sequence ID" value="CAB1442646.1"/>
    <property type="molecule type" value="Genomic_DNA"/>
</dbReference>
<proteinExistence type="predicted"/>
<evidence type="ECO:0000256" key="1">
    <source>
        <dbReference type="SAM" id="MobiDB-lite"/>
    </source>
</evidence>
<comment type="caution">
    <text evidence="2">The sequence shown here is derived from an EMBL/GenBank/DDBJ whole genome shotgun (WGS) entry which is preliminary data.</text>
</comment>
<organism evidence="2 3">
    <name type="scientific">Pleuronectes platessa</name>
    <name type="common">European plaice</name>
    <dbReference type="NCBI Taxonomy" id="8262"/>
    <lineage>
        <taxon>Eukaryota</taxon>
        <taxon>Metazoa</taxon>
        <taxon>Chordata</taxon>
        <taxon>Craniata</taxon>
        <taxon>Vertebrata</taxon>
        <taxon>Euteleostomi</taxon>
        <taxon>Actinopterygii</taxon>
        <taxon>Neopterygii</taxon>
        <taxon>Teleostei</taxon>
        <taxon>Neoteleostei</taxon>
        <taxon>Acanthomorphata</taxon>
        <taxon>Carangaria</taxon>
        <taxon>Pleuronectiformes</taxon>
        <taxon>Pleuronectoidei</taxon>
        <taxon>Pleuronectidae</taxon>
        <taxon>Pleuronectes</taxon>
    </lineage>
</organism>